<evidence type="ECO:0000256" key="1">
    <source>
        <dbReference type="SAM" id="MobiDB-lite"/>
    </source>
</evidence>
<organism evidence="2 3">
    <name type="scientific">Colletotrichum sidae</name>
    <dbReference type="NCBI Taxonomy" id="1347389"/>
    <lineage>
        <taxon>Eukaryota</taxon>
        <taxon>Fungi</taxon>
        <taxon>Dikarya</taxon>
        <taxon>Ascomycota</taxon>
        <taxon>Pezizomycotina</taxon>
        <taxon>Sordariomycetes</taxon>
        <taxon>Hypocreomycetidae</taxon>
        <taxon>Glomerellales</taxon>
        <taxon>Glomerellaceae</taxon>
        <taxon>Colletotrichum</taxon>
        <taxon>Colletotrichum orbiculare species complex</taxon>
    </lineage>
</organism>
<proteinExistence type="predicted"/>
<feature type="compositionally biased region" description="Basic and acidic residues" evidence="1">
    <location>
        <begin position="22"/>
        <end position="36"/>
    </location>
</feature>
<comment type="caution">
    <text evidence="2">The sequence shown here is derived from an EMBL/GenBank/DDBJ whole genome shotgun (WGS) entry which is preliminary data.</text>
</comment>
<feature type="compositionally biased region" description="Polar residues" evidence="1">
    <location>
        <begin position="12"/>
        <end position="21"/>
    </location>
</feature>
<evidence type="ECO:0000313" key="3">
    <source>
        <dbReference type="Proteomes" id="UP000295604"/>
    </source>
</evidence>
<dbReference type="Proteomes" id="UP000295604">
    <property type="component" value="Unassembled WGS sequence"/>
</dbReference>
<gene>
    <name evidence="2" type="ORF">C8034_v008180</name>
</gene>
<protein>
    <submittedName>
        <fullName evidence="2">Uncharacterized protein</fullName>
    </submittedName>
</protein>
<name>A0A4R8TQ80_9PEZI</name>
<feature type="region of interest" description="Disordered" evidence="1">
    <location>
        <begin position="1"/>
        <end position="49"/>
    </location>
</feature>
<evidence type="ECO:0000313" key="2">
    <source>
        <dbReference type="EMBL" id="TEA20734.1"/>
    </source>
</evidence>
<dbReference type="AlphaFoldDB" id="A0A4R8TQ80"/>
<dbReference type="EMBL" id="QAPF01000029">
    <property type="protein sequence ID" value="TEA20734.1"/>
    <property type="molecule type" value="Genomic_DNA"/>
</dbReference>
<reference evidence="2 3" key="1">
    <citation type="submission" date="2018-11" db="EMBL/GenBank/DDBJ databases">
        <title>Genome sequence and assembly of Colletotrichum sidae.</title>
        <authorList>
            <person name="Gan P."/>
            <person name="Shirasu K."/>
        </authorList>
    </citation>
    <scope>NUCLEOTIDE SEQUENCE [LARGE SCALE GENOMIC DNA]</scope>
    <source>
        <strain evidence="2 3">CBS 518.97</strain>
    </source>
</reference>
<accession>A0A4R8TQ80</accession>
<sequence length="94" mass="10318">MLVRLPMFEPGNRSSQVTTTGDGRRYRITASERARNAADSPKGSSRRGGVSRLVFHEETLEESVWMRDVIVTLQQAGGGVGARKDFDLIPSAIL</sequence>
<keyword evidence="3" id="KW-1185">Reference proteome</keyword>